<dbReference type="AlphaFoldDB" id="A0A9J5YZS1"/>
<dbReference type="Proteomes" id="UP000824120">
    <property type="component" value="Chromosome 5"/>
</dbReference>
<gene>
    <name evidence="1" type="ORF">H5410_026691</name>
</gene>
<sequence>MSSGGDSDRSRDHLRSLHPRCYDVLPTKPYSRARSLSINRISTGTPSPYPSTSPFPHKIRDYSIESNAMSVTPLLTQYYVQPNVSPSHAATPNETLSLNTWIEGKYWMLPSSTKECHS</sequence>
<name>A0A9J5YZS1_SOLCO</name>
<accession>A0A9J5YZS1</accession>
<proteinExistence type="predicted"/>
<protein>
    <submittedName>
        <fullName evidence="1">Uncharacterized protein</fullName>
    </submittedName>
</protein>
<keyword evidence="2" id="KW-1185">Reference proteome</keyword>
<evidence type="ECO:0000313" key="2">
    <source>
        <dbReference type="Proteomes" id="UP000824120"/>
    </source>
</evidence>
<dbReference type="EMBL" id="JACXVP010000005">
    <property type="protein sequence ID" value="KAG5605199.1"/>
    <property type="molecule type" value="Genomic_DNA"/>
</dbReference>
<reference evidence="1 2" key="1">
    <citation type="submission" date="2020-09" db="EMBL/GenBank/DDBJ databases">
        <title>De no assembly of potato wild relative species, Solanum commersonii.</title>
        <authorList>
            <person name="Cho K."/>
        </authorList>
    </citation>
    <scope>NUCLEOTIDE SEQUENCE [LARGE SCALE GENOMIC DNA]</scope>
    <source>
        <strain evidence="1">LZ3.2</strain>
        <tissue evidence="1">Leaf</tissue>
    </source>
</reference>
<organism evidence="1 2">
    <name type="scientific">Solanum commersonii</name>
    <name type="common">Commerson's wild potato</name>
    <name type="synonym">Commerson's nightshade</name>
    <dbReference type="NCBI Taxonomy" id="4109"/>
    <lineage>
        <taxon>Eukaryota</taxon>
        <taxon>Viridiplantae</taxon>
        <taxon>Streptophyta</taxon>
        <taxon>Embryophyta</taxon>
        <taxon>Tracheophyta</taxon>
        <taxon>Spermatophyta</taxon>
        <taxon>Magnoliopsida</taxon>
        <taxon>eudicotyledons</taxon>
        <taxon>Gunneridae</taxon>
        <taxon>Pentapetalae</taxon>
        <taxon>asterids</taxon>
        <taxon>lamiids</taxon>
        <taxon>Solanales</taxon>
        <taxon>Solanaceae</taxon>
        <taxon>Solanoideae</taxon>
        <taxon>Solaneae</taxon>
        <taxon>Solanum</taxon>
    </lineage>
</organism>
<comment type="caution">
    <text evidence="1">The sequence shown here is derived from an EMBL/GenBank/DDBJ whole genome shotgun (WGS) entry which is preliminary data.</text>
</comment>
<evidence type="ECO:0000313" key="1">
    <source>
        <dbReference type="EMBL" id="KAG5605199.1"/>
    </source>
</evidence>